<dbReference type="AlphaFoldDB" id="A0AAV1DQ04"/>
<evidence type="ECO:0000256" key="1">
    <source>
        <dbReference type="SAM" id="MobiDB-lite"/>
    </source>
</evidence>
<reference evidence="2" key="1">
    <citation type="submission" date="2023-03" db="EMBL/GenBank/DDBJ databases">
        <authorList>
            <person name="Julca I."/>
        </authorList>
    </citation>
    <scope>NUCLEOTIDE SEQUENCE</scope>
</reference>
<dbReference type="Proteomes" id="UP001161247">
    <property type="component" value="Chromosome 6"/>
</dbReference>
<sequence length="127" mass="14327">MAFDSPARRTPKTLTMYKKVQSGSASSSGRGRGRGIRRKLHISENVEISEVEITVQRKLESDMADEVGKRRKASVEAWVEESVVTSDVDECNLHDMAYSDHRFTWSRLVAAPRTQTARLDRSLCNSL</sequence>
<name>A0AAV1DQ04_OLDCO</name>
<evidence type="ECO:0000313" key="3">
    <source>
        <dbReference type="Proteomes" id="UP001161247"/>
    </source>
</evidence>
<keyword evidence="3" id="KW-1185">Reference proteome</keyword>
<dbReference type="EMBL" id="OX459123">
    <property type="protein sequence ID" value="CAI9108778.1"/>
    <property type="molecule type" value="Genomic_DNA"/>
</dbReference>
<gene>
    <name evidence="2" type="ORF">OLC1_LOCUS16795</name>
</gene>
<accession>A0AAV1DQ04</accession>
<evidence type="ECO:0000313" key="2">
    <source>
        <dbReference type="EMBL" id="CAI9108778.1"/>
    </source>
</evidence>
<protein>
    <submittedName>
        <fullName evidence="2">OLC1v1008461C1</fullName>
    </submittedName>
</protein>
<feature type="region of interest" description="Disordered" evidence="1">
    <location>
        <begin position="1"/>
        <end position="36"/>
    </location>
</feature>
<proteinExistence type="predicted"/>
<organism evidence="2 3">
    <name type="scientific">Oldenlandia corymbosa var. corymbosa</name>
    <dbReference type="NCBI Taxonomy" id="529605"/>
    <lineage>
        <taxon>Eukaryota</taxon>
        <taxon>Viridiplantae</taxon>
        <taxon>Streptophyta</taxon>
        <taxon>Embryophyta</taxon>
        <taxon>Tracheophyta</taxon>
        <taxon>Spermatophyta</taxon>
        <taxon>Magnoliopsida</taxon>
        <taxon>eudicotyledons</taxon>
        <taxon>Gunneridae</taxon>
        <taxon>Pentapetalae</taxon>
        <taxon>asterids</taxon>
        <taxon>lamiids</taxon>
        <taxon>Gentianales</taxon>
        <taxon>Rubiaceae</taxon>
        <taxon>Rubioideae</taxon>
        <taxon>Spermacoceae</taxon>
        <taxon>Hedyotis-Oldenlandia complex</taxon>
        <taxon>Oldenlandia</taxon>
    </lineage>
</organism>